<evidence type="ECO:0000313" key="1">
    <source>
        <dbReference type="EMBL" id="MFD1321082.1"/>
    </source>
</evidence>
<proteinExistence type="predicted"/>
<comment type="caution">
    <text evidence="1">The sequence shown here is derived from an EMBL/GenBank/DDBJ whole genome shotgun (WGS) entry which is preliminary data.</text>
</comment>
<accession>A0ABW3Y9G2</accession>
<reference evidence="2" key="1">
    <citation type="journal article" date="2019" name="Int. J. Syst. Evol. Microbiol.">
        <title>The Global Catalogue of Microorganisms (GCM) 10K type strain sequencing project: providing services to taxonomists for standard genome sequencing and annotation.</title>
        <authorList>
            <consortium name="The Broad Institute Genomics Platform"/>
            <consortium name="The Broad Institute Genome Sequencing Center for Infectious Disease"/>
            <person name="Wu L."/>
            <person name="Ma J."/>
        </authorList>
    </citation>
    <scope>NUCLEOTIDE SEQUENCE [LARGE SCALE GENOMIC DNA]</scope>
    <source>
        <strain evidence="2">JCM 31037</strain>
    </source>
</reference>
<gene>
    <name evidence="1" type="ORF">ACFQ4H_08280</name>
</gene>
<evidence type="ECO:0000313" key="2">
    <source>
        <dbReference type="Proteomes" id="UP001597260"/>
    </source>
</evidence>
<name>A0ABW3Y9G2_9ACTN</name>
<protein>
    <submittedName>
        <fullName evidence="1">Uncharacterized protein</fullName>
    </submittedName>
</protein>
<dbReference type="RefSeq" id="WP_377568858.1">
    <property type="nucleotide sequence ID" value="NZ_JBHTMP010000009.1"/>
</dbReference>
<organism evidence="1 2">
    <name type="scientific">Micromonospora sonneratiae</name>
    <dbReference type="NCBI Taxonomy" id="1184706"/>
    <lineage>
        <taxon>Bacteria</taxon>
        <taxon>Bacillati</taxon>
        <taxon>Actinomycetota</taxon>
        <taxon>Actinomycetes</taxon>
        <taxon>Micromonosporales</taxon>
        <taxon>Micromonosporaceae</taxon>
        <taxon>Micromonospora</taxon>
    </lineage>
</organism>
<keyword evidence="2" id="KW-1185">Reference proteome</keyword>
<dbReference type="EMBL" id="JBHTMP010000009">
    <property type="protein sequence ID" value="MFD1321082.1"/>
    <property type="molecule type" value="Genomic_DNA"/>
</dbReference>
<dbReference type="Proteomes" id="UP001597260">
    <property type="component" value="Unassembled WGS sequence"/>
</dbReference>
<sequence>MERIEGWPTSWTGTWVAPDGKTIRLVHGEHGIAVTVSPGPDQPAYLSAPLLDDSTKRIERLPASVNVDEDGRRYLEIEAGTPGLGPTYRLYAVVENAGRLRIAPVDVPVDRLVLYPNSVIGLYDDFDDDLGVPWAEPLLPLRWRAE</sequence>